<dbReference type="InterPro" id="IPR011075">
    <property type="entry name" value="TetR_C"/>
</dbReference>
<dbReference type="GO" id="GO:0003677">
    <property type="term" value="F:DNA binding"/>
    <property type="evidence" value="ECO:0007669"/>
    <property type="project" value="UniProtKB-UniRule"/>
</dbReference>
<keyword evidence="2 4" id="KW-0238">DNA-binding</keyword>
<dbReference type="PROSITE" id="PS01081">
    <property type="entry name" value="HTH_TETR_1"/>
    <property type="match status" value="1"/>
</dbReference>
<keyword evidence="3" id="KW-0804">Transcription</keyword>
<dbReference type="Gene3D" id="1.10.10.60">
    <property type="entry name" value="Homeodomain-like"/>
    <property type="match status" value="1"/>
</dbReference>
<evidence type="ECO:0000256" key="3">
    <source>
        <dbReference type="ARBA" id="ARBA00023163"/>
    </source>
</evidence>
<keyword evidence="1" id="KW-0805">Transcription regulation</keyword>
<evidence type="ECO:0000256" key="4">
    <source>
        <dbReference type="PROSITE-ProRule" id="PRU00335"/>
    </source>
</evidence>
<dbReference type="AlphaFoldDB" id="A0A5J6GE54"/>
<feature type="DNA-binding region" description="H-T-H motif" evidence="4">
    <location>
        <begin position="49"/>
        <end position="68"/>
    </location>
</feature>
<dbReference type="Pfam" id="PF00440">
    <property type="entry name" value="TetR_N"/>
    <property type="match status" value="1"/>
</dbReference>
<dbReference type="KEGG" id="ska:CP970_15745"/>
<dbReference type="InterPro" id="IPR023772">
    <property type="entry name" value="DNA-bd_HTH_TetR-type_CS"/>
</dbReference>
<dbReference type="EMBL" id="CP023699">
    <property type="protein sequence ID" value="QEU92161.1"/>
    <property type="molecule type" value="Genomic_DNA"/>
</dbReference>
<protein>
    <submittedName>
        <fullName evidence="7">TetR/AcrR family transcriptional regulator</fullName>
    </submittedName>
</protein>
<accession>A0A5J6GE54</accession>
<dbReference type="PANTHER" id="PTHR47506">
    <property type="entry name" value="TRANSCRIPTIONAL REGULATORY PROTEIN"/>
    <property type="match status" value="1"/>
</dbReference>
<feature type="compositionally biased region" description="Gly residues" evidence="5">
    <location>
        <begin position="8"/>
        <end position="20"/>
    </location>
</feature>
<dbReference type="Gene3D" id="1.10.357.10">
    <property type="entry name" value="Tetracycline Repressor, domain 2"/>
    <property type="match status" value="1"/>
</dbReference>
<evidence type="ECO:0000256" key="1">
    <source>
        <dbReference type="ARBA" id="ARBA00023015"/>
    </source>
</evidence>
<reference evidence="7 8" key="1">
    <citation type="submission" date="2017-09" db="EMBL/GenBank/DDBJ databases">
        <authorList>
            <person name="Lee N."/>
            <person name="Cho B.-K."/>
        </authorList>
    </citation>
    <scope>NUCLEOTIDE SEQUENCE [LARGE SCALE GENOMIC DNA]</scope>
    <source>
        <strain evidence="7 8">ATCC 12853</strain>
    </source>
</reference>
<sequence length="215" mass="22462">MATKKSGPGTGAGTGPGTGPIGRPRGFDADDALERAVLVFWEHGYEGASLARLTGAMGISTTSMYAAFGSKEELFRKALERYSEGPGGYLTQALDEPTALAVATAILSGAVRTSTRPACPRGCLGVQGALATSAPGHGVRDLLTAWRNDGCIRVEERFRRAVDDGDLPPETDPGLLARYVTTLTFGIAVQAASGVGHDELQELADAALRNWPLMS</sequence>
<feature type="domain" description="HTH tetR-type" evidence="6">
    <location>
        <begin position="26"/>
        <end position="86"/>
    </location>
</feature>
<dbReference type="InterPro" id="IPR036271">
    <property type="entry name" value="Tet_transcr_reg_TetR-rel_C_sf"/>
</dbReference>
<dbReference type="RefSeq" id="WP_055546362.1">
    <property type="nucleotide sequence ID" value="NZ_CP023699.1"/>
</dbReference>
<evidence type="ECO:0000256" key="2">
    <source>
        <dbReference type="ARBA" id="ARBA00023125"/>
    </source>
</evidence>
<name>A0A5J6GE54_STRKN</name>
<dbReference type="InterPro" id="IPR009057">
    <property type="entry name" value="Homeodomain-like_sf"/>
</dbReference>
<organism evidence="7 8">
    <name type="scientific">Streptomyces kanamyceticus</name>
    <dbReference type="NCBI Taxonomy" id="1967"/>
    <lineage>
        <taxon>Bacteria</taxon>
        <taxon>Bacillati</taxon>
        <taxon>Actinomycetota</taxon>
        <taxon>Actinomycetes</taxon>
        <taxon>Kitasatosporales</taxon>
        <taxon>Streptomycetaceae</taxon>
        <taxon>Streptomyces</taxon>
    </lineage>
</organism>
<keyword evidence="8" id="KW-1185">Reference proteome</keyword>
<dbReference type="Proteomes" id="UP000325529">
    <property type="component" value="Chromosome"/>
</dbReference>
<dbReference type="OrthoDB" id="9805134at2"/>
<dbReference type="SUPFAM" id="SSF48498">
    <property type="entry name" value="Tetracyclin repressor-like, C-terminal domain"/>
    <property type="match status" value="1"/>
</dbReference>
<dbReference type="PROSITE" id="PS50977">
    <property type="entry name" value="HTH_TETR_2"/>
    <property type="match status" value="1"/>
</dbReference>
<proteinExistence type="predicted"/>
<evidence type="ECO:0000313" key="7">
    <source>
        <dbReference type="EMBL" id="QEU92161.1"/>
    </source>
</evidence>
<feature type="region of interest" description="Disordered" evidence="5">
    <location>
        <begin position="1"/>
        <end position="26"/>
    </location>
</feature>
<evidence type="ECO:0000313" key="8">
    <source>
        <dbReference type="Proteomes" id="UP000325529"/>
    </source>
</evidence>
<gene>
    <name evidence="7" type="ORF">CP970_15745</name>
</gene>
<evidence type="ECO:0000256" key="5">
    <source>
        <dbReference type="SAM" id="MobiDB-lite"/>
    </source>
</evidence>
<evidence type="ECO:0000259" key="6">
    <source>
        <dbReference type="PROSITE" id="PS50977"/>
    </source>
</evidence>
<dbReference type="Pfam" id="PF16925">
    <property type="entry name" value="TetR_C_13"/>
    <property type="match status" value="1"/>
</dbReference>
<dbReference type="SUPFAM" id="SSF46689">
    <property type="entry name" value="Homeodomain-like"/>
    <property type="match status" value="1"/>
</dbReference>
<dbReference type="InterPro" id="IPR001647">
    <property type="entry name" value="HTH_TetR"/>
</dbReference>
<dbReference type="PANTHER" id="PTHR47506:SF1">
    <property type="entry name" value="HTH-TYPE TRANSCRIPTIONAL REGULATOR YJDC"/>
    <property type="match status" value="1"/>
</dbReference>